<evidence type="ECO:0000259" key="2">
    <source>
        <dbReference type="Pfam" id="PF00248"/>
    </source>
</evidence>
<dbReference type="Proteomes" id="UP000229307">
    <property type="component" value="Unassembled WGS sequence"/>
</dbReference>
<comment type="caution">
    <text evidence="3">The sequence shown here is derived from an EMBL/GenBank/DDBJ whole genome shotgun (WGS) entry which is preliminary data.</text>
</comment>
<sequence length="327" mass="36676">MEYRELGKTGTKVSAVGFGCWAMGASGWGDVDDSESISAARRALDLGINFFDTAPGYGFNHSEKVLAKALEGKRKEAFLATKCGIDWEEKTGKIWKNSSPAYIRKDCERSLQTLNTDRIDLLQVHWPDEKVPISDTMGELAKLQKEGKIKYIGVSNYSVAQMKECRKYIELVSLQPPFSMLNRGVEQEILPFCLEQKISALAYSPIQQGLLTGKYTRDAVFPENDMRLHNPMFKGVIFEKIIAAVEEFKKMAKGYGRTMTQFAINWVLCNPALTVAIVGAKKPAQVEENAGGAGWKISDEDLKKTYEILDRLQQEIMRQLAAQNKNK</sequence>
<dbReference type="GO" id="GO:0016491">
    <property type="term" value="F:oxidoreductase activity"/>
    <property type="evidence" value="ECO:0007669"/>
    <property type="project" value="UniProtKB-KW"/>
</dbReference>
<dbReference type="InterPro" id="IPR023210">
    <property type="entry name" value="NADP_OxRdtase_dom"/>
</dbReference>
<gene>
    <name evidence="3" type="ORF">COY52_00550</name>
</gene>
<reference evidence="4" key="1">
    <citation type="submission" date="2017-09" db="EMBL/GenBank/DDBJ databases">
        <title>Depth-based differentiation of microbial function through sediment-hosted aquifers and enrichment of novel symbionts in the deep terrestrial subsurface.</title>
        <authorList>
            <person name="Probst A.J."/>
            <person name="Ladd B."/>
            <person name="Jarett J.K."/>
            <person name="Geller-Mcgrath D.E."/>
            <person name="Sieber C.M.K."/>
            <person name="Emerson J.B."/>
            <person name="Anantharaman K."/>
            <person name="Thomas B.C."/>
            <person name="Malmstrom R."/>
            <person name="Stieglmeier M."/>
            <person name="Klingl A."/>
            <person name="Woyke T."/>
            <person name="Ryan C.M."/>
            <person name="Banfield J.F."/>
        </authorList>
    </citation>
    <scope>NUCLEOTIDE SEQUENCE [LARGE SCALE GENOMIC DNA]</scope>
</reference>
<dbReference type="PRINTS" id="PR00069">
    <property type="entry name" value="ALDKETRDTASE"/>
</dbReference>
<organism evidence="3 4">
    <name type="scientific">Candidatus Desantisbacteria bacterium CG_4_10_14_0_8_um_filter_48_22</name>
    <dbReference type="NCBI Taxonomy" id="1974543"/>
    <lineage>
        <taxon>Bacteria</taxon>
        <taxon>Candidatus Desantisiibacteriota</taxon>
    </lineage>
</organism>
<feature type="domain" description="NADP-dependent oxidoreductase" evidence="2">
    <location>
        <begin position="16"/>
        <end position="308"/>
    </location>
</feature>
<dbReference type="PANTHER" id="PTHR43625">
    <property type="entry name" value="AFLATOXIN B1 ALDEHYDE REDUCTASE"/>
    <property type="match status" value="1"/>
</dbReference>
<dbReference type="SUPFAM" id="SSF51430">
    <property type="entry name" value="NAD(P)-linked oxidoreductase"/>
    <property type="match status" value="1"/>
</dbReference>
<dbReference type="AlphaFoldDB" id="A0A2M7SFH3"/>
<keyword evidence="1" id="KW-0560">Oxidoreductase</keyword>
<proteinExistence type="predicted"/>
<dbReference type="GO" id="GO:0005737">
    <property type="term" value="C:cytoplasm"/>
    <property type="evidence" value="ECO:0007669"/>
    <property type="project" value="TreeGrafter"/>
</dbReference>
<dbReference type="EMBL" id="PFMR01000021">
    <property type="protein sequence ID" value="PIZ18211.1"/>
    <property type="molecule type" value="Genomic_DNA"/>
</dbReference>
<dbReference type="PROSITE" id="PS00062">
    <property type="entry name" value="ALDOKETO_REDUCTASE_2"/>
    <property type="match status" value="1"/>
</dbReference>
<dbReference type="InterPro" id="IPR020471">
    <property type="entry name" value="AKR"/>
</dbReference>
<dbReference type="InterPro" id="IPR050791">
    <property type="entry name" value="Aldo-Keto_reductase"/>
</dbReference>
<dbReference type="InterPro" id="IPR036812">
    <property type="entry name" value="NAD(P)_OxRdtase_dom_sf"/>
</dbReference>
<evidence type="ECO:0000256" key="1">
    <source>
        <dbReference type="ARBA" id="ARBA00023002"/>
    </source>
</evidence>
<dbReference type="PANTHER" id="PTHR43625:SF40">
    <property type="entry name" value="ALDO-KETO REDUCTASE YAKC [NADP(+)]"/>
    <property type="match status" value="1"/>
</dbReference>
<dbReference type="Pfam" id="PF00248">
    <property type="entry name" value="Aldo_ket_red"/>
    <property type="match status" value="1"/>
</dbReference>
<dbReference type="Gene3D" id="3.20.20.100">
    <property type="entry name" value="NADP-dependent oxidoreductase domain"/>
    <property type="match status" value="1"/>
</dbReference>
<evidence type="ECO:0000313" key="4">
    <source>
        <dbReference type="Proteomes" id="UP000229307"/>
    </source>
</evidence>
<dbReference type="InterPro" id="IPR018170">
    <property type="entry name" value="Aldo/ket_reductase_CS"/>
</dbReference>
<accession>A0A2M7SFH3</accession>
<evidence type="ECO:0000313" key="3">
    <source>
        <dbReference type="EMBL" id="PIZ18211.1"/>
    </source>
</evidence>
<dbReference type="CDD" id="cd19084">
    <property type="entry name" value="AKR_AKR11B1-like"/>
    <property type="match status" value="1"/>
</dbReference>
<protein>
    <recommendedName>
        <fullName evidence="2">NADP-dependent oxidoreductase domain-containing protein</fullName>
    </recommendedName>
</protein>
<name>A0A2M7SFH3_9BACT</name>